<dbReference type="KEGG" id="mflg:ABS361_08370"/>
<dbReference type="PANTHER" id="PTHR30193:SF37">
    <property type="entry name" value="INNER MEMBRANE ABC TRANSPORTER PERMEASE PROTEIN YCJO"/>
    <property type="match status" value="1"/>
</dbReference>
<feature type="transmembrane region" description="Helical" evidence="7">
    <location>
        <begin position="32"/>
        <end position="58"/>
    </location>
</feature>
<reference evidence="9" key="1">
    <citation type="submission" date="2024-06" db="EMBL/GenBank/DDBJ databases">
        <title>Methylostella associata gen. nov., sp. nov., a novel Ancalomicrobiaceae-affiliated facultatively methylotrophic bacteria that feed on methanotrophs of the genus Methylococcus.</title>
        <authorList>
            <person name="Saltykova V."/>
            <person name="Danilova O.V."/>
            <person name="Oshkin I.Y."/>
            <person name="Belova S.E."/>
            <person name="Pimenov N.V."/>
            <person name="Dedysh S.N."/>
        </authorList>
    </citation>
    <scope>NUCLEOTIDE SEQUENCE</scope>
    <source>
        <strain evidence="9">S20</strain>
    </source>
</reference>
<accession>A0AAU7XGI5</accession>
<evidence type="ECO:0000256" key="1">
    <source>
        <dbReference type="ARBA" id="ARBA00004651"/>
    </source>
</evidence>
<feature type="transmembrane region" description="Helical" evidence="7">
    <location>
        <begin position="95"/>
        <end position="116"/>
    </location>
</feature>
<dbReference type="AlphaFoldDB" id="A0AAU7XGI5"/>
<evidence type="ECO:0000256" key="6">
    <source>
        <dbReference type="ARBA" id="ARBA00023136"/>
    </source>
</evidence>
<dbReference type="PROSITE" id="PS50928">
    <property type="entry name" value="ABC_TM1"/>
    <property type="match status" value="1"/>
</dbReference>
<name>A0AAU7XGI5_9HYPH</name>
<keyword evidence="3" id="KW-1003">Cell membrane</keyword>
<feature type="transmembrane region" description="Helical" evidence="7">
    <location>
        <begin position="128"/>
        <end position="148"/>
    </location>
</feature>
<feature type="domain" description="ABC transmembrane type-1" evidence="8">
    <location>
        <begin position="91"/>
        <end position="304"/>
    </location>
</feature>
<feature type="transmembrane region" description="Helical" evidence="7">
    <location>
        <begin position="279"/>
        <end position="303"/>
    </location>
</feature>
<organism evidence="9">
    <name type="scientific">Methyloraptor flagellatus</name>
    <dbReference type="NCBI Taxonomy" id="3162530"/>
    <lineage>
        <taxon>Bacteria</taxon>
        <taxon>Pseudomonadati</taxon>
        <taxon>Pseudomonadota</taxon>
        <taxon>Alphaproteobacteria</taxon>
        <taxon>Hyphomicrobiales</taxon>
        <taxon>Ancalomicrobiaceae</taxon>
        <taxon>Methyloraptor</taxon>
    </lineage>
</organism>
<dbReference type="GO" id="GO:0055085">
    <property type="term" value="P:transmembrane transport"/>
    <property type="evidence" value="ECO:0007669"/>
    <property type="project" value="InterPro"/>
</dbReference>
<dbReference type="InterPro" id="IPR051393">
    <property type="entry name" value="ABC_transporter_permease"/>
</dbReference>
<evidence type="ECO:0000256" key="2">
    <source>
        <dbReference type="ARBA" id="ARBA00022448"/>
    </source>
</evidence>
<dbReference type="Gene3D" id="1.10.3720.10">
    <property type="entry name" value="MetI-like"/>
    <property type="match status" value="1"/>
</dbReference>
<dbReference type="RefSeq" id="WP_407051941.1">
    <property type="nucleotide sequence ID" value="NZ_CP158568.1"/>
</dbReference>
<dbReference type="InterPro" id="IPR035906">
    <property type="entry name" value="MetI-like_sf"/>
</dbReference>
<feature type="transmembrane region" description="Helical" evidence="7">
    <location>
        <begin position="177"/>
        <end position="205"/>
    </location>
</feature>
<evidence type="ECO:0000313" key="9">
    <source>
        <dbReference type="EMBL" id="XBY46852.1"/>
    </source>
</evidence>
<dbReference type="PANTHER" id="PTHR30193">
    <property type="entry name" value="ABC TRANSPORTER PERMEASE PROTEIN"/>
    <property type="match status" value="1"/>
</dbReference>
<gene>
    <name evidence="9" type="ORF">ABS361_08370</name>
</gene>
<evidence type="ECO:0000256" key="5">
    <source>
        <dbReference type="ARBA" id="ARBA00022989"/>
    </source>
</evidence>
<comment type="similarity">
    <text evidence="7">Belongs to the binding-protein-dependent transport system permease family.</text>
</comment>
<dbReference type="CDD" id="cd06261">
    <property type="entry name" value="TM_PBP2"/>
    <property type="match status" value="1"/>
</dbReference>
<dbReference type="EMBL" id="CP158568">
    <property type="protein sequence ID" value="XBY46852.1"/>
    <property type="molecule type" value="Genomic_DNA"/>
</dbReference>
<keyword evidence="5 7" id="KW-1133">Transmembrane helix</keyword>
<dbReference type="SUPFAM" id="SSF161098">
    <property type="entry name" value="MetI-like"/>
    <property type="match status" value="1"/>
</dbReference>
<dbReference type="Pfam" id="PF00528">
    <property type="entry name" value="BPD_transp_1"/>
    <property type="match status" value="1"/>
</dbReference>
<dbReference type="InterPro" id="IPR000515">
    <property type="entry name" value="MetI-like"/>
</dbReference>
<proteinExistence type="inferred from homology"/>
<evidence type="ECO:0000256" key="3">
    <source>
        <dbReference type="ARBA" id="ARBA00022475"/>
    </source>
</evidence>
<dbReference type="GO" id="GO:0005886">
    <property type="term" value="C:plasma membrane"/>
    <property type="evidence" value="ECO:0007669"/>
    <property type="project" value="UniProtKB-SubCell"/>
</dbReference>
<evidence type="ECO:0000259" key="8">
    <source>
        <dbReference type="PROSITE" id="PS50928"/>
    </source>
</evidence>
<protein>
    <submittedName>
        <fullName evidence="9">Sugar ABC transporter permease</fullName>
    </submittedName>
</protein>
<sequence length="315" mass="33971">MSDATLSPGLAPAPIPVAAARKVRRNSHDERAAWGLTAPTAVLMAILLVAPTLAIFALSLTDAELGSSDWRFIGLDTYRDLLSDRTFLTSIRNTAVYVAIVTPVSVALGLGLALLIEAEVGLKSVFRSIYFLPVVSLTVAMATVWQYLMHPVIGPINLLAKMLGLPMLNWLGSSDTVLIALALIGIWQSVGFNMVLFLAGLTAINRELYQAAEIDGAKSALDRFRLVTWPMLGPTTLFVVTIQMINAVKVFETVATLTQGGPGKASEVLLYTIYEEGFVYLHTGVASAMAVAFIAVLVVLLIIQTRVLDKRVHYS</sequence>
<evidence type="ECO:0000256" key="7">
    <source>
        <dbReference type="RuleBase" id="RU363032"/>
    </source>
</evidence>
<keyword evidence="4 7" id="KW-0812">Transmembrane</keyword>
<comment type="subcellular location">
    <subcellularLocation>
        <location evidence="1 7">Cell membrane</location>
        <topology evidence="1 7">Multi-pass membrane protein</topology>
    </subcellularLocation>
</comment>
<evidence type="ECO:0000256" key="4">
    <source>
        <dbReference type="ARBA" id="ARBA00022692"/>
    </source>
</evidence>
<keyword evidence="2 7" id="KW-0813">Transport</keyword>
<feature type="transmembrane region" description="Helical" evidence="7">
    <location>
        <begin position="226"/>
        <end position="245"/>
    </location>
</feature>
<keyword evidence="6 7" id="KW-0472">Membrane</keyword>